<dbReference type="Pfam" id="PF05157">
    <property type="entry name" value="MshEN"/>
    <property type="match status" value="1"/>
</dbReference>
<feature type="domain" description="Bacterial type II secretion system protein E" evidence="9">
    <location>
        <begin position="384"/>
        <end position="398"/>
    </location>
</feature>
<dbReference type="NCBIfam" id="TIGR02533">
    <property type="entry name" value="type_II_gspE"/>
    <property type="match status" value="1"/>
</dbReference>
<dbReference type="GO" id="GO:0015627">
    <property type="term" value="C:type II protein secretion system complex"/>
    <property type="evidence" value="ECO:0007669"/>
    <property type="project" value="InterPro"/>
</dbReference>
<dbReference type="CDD" id="cd01129">
    <property type="entry name" value="PulE-GspE-like"/>
    <property type="match status" value="1"/>
</dbReference>
<reference evidence="10 11" key="1">
    <citation type="submission" date="2016-10" db="EMBL/GenBank/DDBJ databases">
        <authorList>
            <person name="de Groot N.N."/>
        </authorList>
    </citation>
    <scope>NUCLEOTIDE SEQUENCE [LARGE SCALE GENOMIC DNA]</scope>
    <source>
        <strain evidence="10 11">DSM 7343</strain>
    </source>
</reference>
<evidence type="ECO:0000313" key="11">
    <source>
        <dbReference type="Proteomes" id="UP000199409"/>
    </source>
</evidence>
<dbReference type="Proteomes" id="UP000199409">
    <property type="component" value="Unassembled WGS sequence"/>
</dbReference>
<dbReference type="InterPro" id="IPR007831">
    <property type="entry name" value="T2SS_GspE_N"/>
</dbReference>
<dbReference type="SUPFAM" id="SSF52540">
    <property type="entry name" value="P-loop containing nucleoside triphosphate hydrolases"/>
    <property type="match status" value="1"/>
</dbReference>
<evidence type="ECO:0000256" key="2">
    <source>
        <dbReference type="ARBA" id="ARBA00022448"/>
    </source>
</evidence>
<evidence type="ECO:0000256" key="4">
    <source>
        <dbReference type="ARBA" id="ARBA00022840"/>
    </source>
</evidence>
<dbReference type="GO" id="GO:0008564">
    <property type="term" value="F:protein-exporting ATPase activity"/>
    <property type="evidence" value="ECO:0007669"/>
    <property type="project" value="UniProtKB-EC"/>
</dbReference>
<dbReference type="InterPro" id="IPR037257">
    <property type="entry name" value="T2SS_E_N_sf"/>
</dbReference>
<accession>A0A1H4CR92</accession>
<dbReference type="AlphaFoldDB" id="A0A1H4CR92"/>
<dbReference type="Gene3D" id="3.30.300.160">
    <property type="entry name" value="Type II secretion system, protein E, N-terminal domain"/>
    <property type="match status" value="1"/>
</dbReference>
<dbReference type="EC" id="7.4.2.8" evidence="7"/>
<dbReference type="PANTHER" id="PTHR30258">
    <property type="entry name" value="TYPE II SECRETION SYSTEM PROTEIN GSPE-RELATED"/>
    <property type="match status" value="1"/>
</dbReference>
<dbReference type="GO" id="GO:0016887">
    <property type="term" value="F:ATP hydrolysis activity"/>
    <property type="evidence" value="ECO:0007669"/>
    <property type="project" value="TreeGrafter"/>
</dbReference>
<name>A0A1H4CR92_9BACT</name>
<keyword evidence="2" id="KW-0813">Transport</keyword>
<evidence type="ECO:0000256" key="3">
    <source>
        <dbReference type="ARBA" id="ARBA00022741"/>
    </source>
</evidence>
<protein>
    <recommendedName>
        <fullName evidence="7">protein-secreting ATPase</fullName>
        <ecNumber evidence="7">7.4.2.8</ecNumber>
    </recommendedName>
</protein>
<dbReference type="InterPro" id="IPR013369">
    <property type="entry name" value="T2SS_GspE"/>
</dbReference>
<dbReference type="FunFam" id="3.30.450.90:FF:000001">
    <property type="entry name" value="Type II secretion system ATPase GspE"/>
    <property type="match status" value="1"/>
</dbReference>
<dbReference type="SUPFAM" id="SSF160246">
    <property type="entry name" value="EspE N-terminal domain-like"/>
    <property type="match status" value="1"/>
</dbReference>
<keyword evidence="6" id="KW-1278">Translocase</keyword>
<sequence length="567" mass="63136">MINNNWQQLGEILRQDFSVADADIETALNDQEQNGLRLGEILVSRKVITDAILAQALATQLDLPFYKELPAQSGLENLLALIPIGYAKDKRFYPIKRTEEGLLVALSDPLDSTLLNDLGTLTGEAVEPCLASATEILKAINKSYEGKVGESNNVIEEIEGDRSTDLVQDFEPEDLLDTTDEAPIIRFVNSLITQGYKERASDIHIEPFENELMIRYRVDGILYNIHNPPFKAHAGIVSRIKIMSQLNIAEKRLPQDGRLRVRIAGQDIDVRVSTLPTAFGERVVLRLLDKSSSVLSLEEIGLKEKQLQRVEHMINKSHGVFLVTGPTGSGKTTTLYSVLTRLDRLEKNIITVEDPIEYQLSGVGQLQVNSKIDLTFANGLRSILRQDPDIIMVGEIRDQETAEIVIQSALTGHMVFSTLHTNDAAGALTRLVEMGVEPFLAASSIVGVMAQRLVRRICPHCREEIVPPAELLDELRDEGLPNNPVFFSGRGCERCMQIGYWGRTGIYELMEMDDDVRDLLLKNKDAASIRKMAKQKGMQTLRSAGLAKALQGETTLEEVLRVTQEEN</sequence>
<keyword evidence="3" id="KW-0547">Nucleotide-binding</keyword>
<dbReference type="PANTHER" id="PTHR30258:SF2">
    <property type="entry name" value="COMG OPERON PROTEIN 1"/>
    <property type="match status" value="1"/>
</dbReference>
<dbReference type="InterPro" id="IPR027417">
    <property type="entry name" value="P-loop_NTPase"/>
</dbReference>
<dbReference type="STRING" id="37625.SAMN05660420_02682"/>
<dbReference type="GO" id="GO:0005524">
    <property type="term" value="F:ATP binding"/>
    <property type="evidence" value="ECO:0007669"/>
    <property type="project" value="UniProtKB-KW"/>
</dbReference>
<evidence type="ECO:0000256" key="7">
    <source>
        <dbReference type="ARBA" id="ARBA00024382"/>
    </source>
</evidence>
<evidence type="ECO:0000313" key="10">
    <source>
        <dbReference type="EMBL" id="SEA62916.1"/>
    </source>
</evidence>
<evidence type="ECO:0000256" key="8">
    <source>
        <dbReference type="ARBA" id="ARBA00034006"/>
    </source>
</evidence>
<comment type="similarity">
    <text evidence="1">Belongs to the GSP E family.</text>
</comment>
<evidence type="ECO:0000256" key="1">
    <source>
        <dbReference type="ARBA" id="ARBA00006611"/>
    </source>
</evidence>
<dbReference type="Pfam" id="PF00437">
    <property type="entry name" value="T2SSE"/>
    <property type="match status" value="1"/>
</dbReference>
<dbReference type="GO" id="GO:0005886">
    <property type="term" value="C:plasma membrane"/>
    <property type="evidence" value="ECO:0007669"/>
    <property type="project" value="TreeGrafter"/>
</dbReference>
<comment type="catalytic activity">
    <reaction evidence="8">
        <text>ATP + H2O + cellular proteinSide 1 = ADP + phosphate + cellular proteinSide 2.</text>
        <dbReference type="EC" id="7.4.2.8"/>
    </reaction>
</comment>
<keyword evidence="11" id="KW-1185">Reference proteome</keyword>
<evidence type="ECO:0000256" key="6">
    <source>
        <dbReference type="ARBA" id="ARBA00022967"/>
    </source>
</evidence>
<evidence type="ECO:0000259" key="9">
    <source>
        <dbReference type="PROSITE" id="PS00662"/>
    </source>
</evidence>
<dbReference type="InterPro" id="IPR001482">
    <property type="entry name" value="T2SS/T4SS_dom"/>
</dbReference>
<dbReference type="GO" id="GO:0015628">
    <property type="term" value="P:protein secretion by the type II secretion system"/>
    <property type="evidence" value="ECO:0007669"/>
    <property type="project" value="InterPro"/>
</dbReference>
<organism evidence="10 11">
    <name type="scientific">Desulfuromusa kysingii</name>
    <dbReference type="NCBI Taxonomy" id="37625"/>
    <lineage>
        <taxon>Bacteria</taxon>
        <taxon>Pseudomonadati</taxon>
        <taxon>Thermodesulfobacteriota</taxon>
        <taxon>Desulfuromonadia</taxon>
        <taxon>Desulfuromonadales</taxon>
        <taxon>Geopsychrobacteraceae</taxon>
        <taxon>Desulfuromusa</taxon>
    </lineage>
</organism>
<keyword evidence="4" id="KW-0067">ATP-binding</keyword>
<dbReference type="RefSeq" id="WP_245706525.1">
    <property type="nucleotide sequence ID" value="NZ_FNQN01000008.1"/>
</dbReference>
<proteinExistence type="inferred from homology"/>
<evidence type="ECO:0000256" key="5">
    <source>
        <dbReference type="ARBA" id="ARBA00022927"/>
    </source>
</evidence>
<dbReference type="PROSITE" id="PS00662">
    <property type="entry name" value="T2SP_E"/>
    <property type="match status" value="1"/>
</dbReference>
<dbReference type="Gene3D" id="3.30.450.90">
    <property type="match status" value="1"/>
</dbReference>
<dbReference type="EMBL" id="FNQN01000008">
    <property type="protein sequence ID" value="SEA62916.1"/>
    <property type="molecule type" value="Genomic_DNA"/>
</dbReference>
<dbReference type="FunFam" id="3.40.50.300:FF:000398">
    <property type="entry name" value="Type IV pilus assembly ATPase PilB"/>
    <property type="match status" value="1"/>
</dbReference>
<gene>
    <name evidence="10" type="ORF">SAMN05660420_02682</name>
</gene>
<keyword evidence="5" id="KW-0653">Protein transport</keyword>
<dbReference type="Gene3D" id="3.40.50.300">
    <property type="entry name" value="P-loop containing nucleotide triphosphate hydrolases"/>
    <property type="match status" value="1"/>
</dbReference>